<keyword evidence="1" id="KW-1185">Reference proteome</keyword>
<evidence type="ECO:0000313" key="2">
    <source>
        <dbReference type="WBParaSite" id="HCON_00066680-00001"/>
    </source>
</evidence>
<dbReference type="WBParaSite" id="HCON_00066680-00001">
    <property type="protein sequence ID" value="HCON_00066680-00001"/>
    <property type="gene ID" value="HCON_00066680"/>
</dbReference>
<reference evidence="2" key="1">
    <citation type="submission" date="2020-12" db="UniProtKB">
        <authorList>
            <consortium name="WormBaseParasite"/>
        </authorList>
    </citation>
    <scope>IDENTIFICATION</scope>
    <source>
        <strain evidence="2">MHco3</strain>
    </source>
</reference>
<dbReference type="AlphaFoldDB" id="A0A7I4Y8L6"/>
<sequence>KWPAFIPAAVFEKNPFRVLPTNKKIAPEWQSFFIFRVDDSLLVWRTSVLSCVSSSPTTIMKILRATH</sequence>
<accession>A0A7I4Y8L6</accession>
<proteinExistence type="predicted"/>
<protein>
    <submittedName>
        <fullName evidence="2">Ovule protein</fullName>
    </submittedName>
</protein>
<evidence type="ECO:0000313" key="1">
    <source>
        <dbReference type="Proteomes" id="UP000025227"/>
    </source>
</evidence>
<name>A0A7I4Y8L6_HAECO</name>
<organism evidence="1 2">
    <name type="scientific">Haemonchus contortus</name>
    <name type="common">Barber pole worm</name>
    <dbReference type="NCBI Taxonomy" id="6289"/>
    <lineage>
        <taxon>Eukaryota</taxon>
        <taxon>Metazoa</taxon>
        <taxon>Ecdysozoa</taxon>
        <taxon>Nematoda</taxon>
        <taxon>Chromadorea</taxon>
        <taxon>Rhabditida</taxon>
        <taxon>Rhabditina</taxon>
        <taxon>Rhabditomorpha</taxon>
        <taxon>Strongyloidea</taxon>
        <taxon>Trichostrongylidae</taxon>
        <taxon>Haemonchus</taxon>
    </lineage>
</organism>
<dbReference type="Proteomes" id="UP000025227">
    <property type="component" value="Unplaced"/>
</dbReference>